<reference evidence="1 2" key="1">
    <citation type="submission" date="2018-05" db="EMBL/GenBank/DDBJ databases">
        <title>Complete genome sequence of Arcticibacterium luteifluviistationis SM1504T, a cytophagaceae bacterium isolated from Arctic surface seawater.</title>
        <authorList>
            <person name="Li Y."/>
            <person name="Qin Q.-L."/>
        </authorList>
    </citation>
    <scope>NUCLEOTIDE SEQUENCE [LARGE SCALE GENOMIC DNA]</scope>
    <source>
        <strain evidence="1 2">SM1504</strain>
    </source>
</reference>
<gene>
    <name evidence="1" type="ORF">DJ013_13895</name>
</gene>
<evidence type="ECO:0000313" key="1">
    <source>
        <dbReference type="EMBL" id="AWV99199.1"/>
    </source>
</evidence>
<organism evidence="1 2">
    <name type="scientific">Arcticibacterium luteifluviistationis</name>
    <dbReference type="NCBI Taxonomy" id="1784714"/>
    <lineage>
        <taxon>Bacteria</taxon>
        <taxon>Pseudomonadati</taxon>
        <taxon>Bacteroidota</taxon>
        <taxon>Cytophagia</taxon>
        <taxon>Cytophagales</taxon>
        <taxon>Leadbetterellaceae</taxon>
        <taxon>Arcticibacterium</taxon>
    </lineage>
</organism>
<proteinExistence type="predicted"/>
<name>A0A2Z4GD23_9BACT</name>
<dbReference type="RefSeq" id="WP_111372407.1">
    <property type="nucleotide sequence ID" value="NZ_CP029480.1"/>
</dbReference>
<dbReference type="Proteomes" id="UP000249873">
    <property type="component" value="Chromosome"/>
</dbReference>
<accession>A0A2Z4GD23</accession>
<dbReference type="KEGG" id="als:DJ013_13895"/>
<dbReference type="OrthoDB" id="680581at2"/>
<sequence length="70" mass="8077">MKDLQAITKKINDMTLEIEQHYPELYQHLEENPMTLPSDDSEGVSTKAFKGYLESLEELLVNHKEKASLN</sequence>
<protein>
    <submittedName>
        <fullName evidence="1">Uncharacterized protein</fullName>
    </submittedName>
</protein>
<dbReference type="AlphaFoldDB" id="A0A2Z4GD23"/>
<dbReference type="EMBL" id="CP029480">
    <property type="protein sequence ID" value="AWV99199.1"/>
    <property type="molecule type" value="Genomic_DNA"/>
</dbReference>
<evidence type="ECO:0000313" key="2">
    <source>
        <dbReference type="Proteomes" id="UP000249873"/>
    </source>
</evidence>
<keyword evidence="2" id="KW-1185">Reference proteome</keyword>